<dbReference type="SUPFAM" id="SSF52058">
    <property type="entry name" value="L domain-like"/>
    <property type="match status" value="1"/>
</dbReference>
<dbReference type="Gene3D" id="1.10.10.10">
    <property type="entry name" value="Winged helix-like DNA-binding domain superfamily/Winged helix DNA-binding domain"/>
    <property type="match status" value="1"/>
</dbReference>
<dbReference type="InterPro" id="IPR044974">
    <property type="entry name" value="Disease_R_plants"/>
</dbReference>
<dbReference type="Gene3D" id="1.10.8.430">
    <property type="entry name" value="Helical domain of apoptotic protease-activating factors"/>
    <property type="match status" value="1"/>
</dbReference>
<dbReference type="InterPro" id="IPR041118">
    <property type="entry name" value="Rx_N"/>
</dbReference>
<dbReference type="Proteomes" id="UP001187192">
    <property type="component" value="Unassembled WGS sequence"/>
</dbReference>
<dbReference type="Pfam" id="PF23598">
    <property type="entry name" value="LRR_14"/>
    <property type="match status" value="1"/>
</dbReference>
<dbReference type="InterPro" id="IPR055414">
    <property type="entry name" value="LRR_R13L4/SHOC2-like"/>
</dbReference>
<dbReference type="Gene3D" id="3.80.10.10">
    <property type="entry name" value="Ribonuclease Inhibitor"/>
    <property type="match status" value="1"/>
</dbReference>
<dbReference type="GO" id="GO:0098542">
    <property type="term" value="P:defense response to other organism"/>
    <property type="evidence" value="ECO:0007669"/>
    <property type="project" value="TreeGrafter"/>
</dbReference>
<dbReference type="Gene3D" id="1.20.5.4130">
    <property type="match status" value="1"/>
</dbReference>
<dbReference type="FunFam" id="1.10.10.10:FF:000322">
    <property type="entry name" value="Probable disease resistance protein At1g63360"/>
    <property type="match status" value="1"/>
</dbReference>
<dbReference type="InterPro" id="IPR002182">
    <property type="entry name" value="NB-ARC"/>
</dbReference>
<feature type="domain" description="Disease resistance N-terminal" evidence="5">
    <location>
        <begin position="6"/>
        <end position="90"/>
    </location>
</feature>
<dbReference type="PANTHER" id="PTHR23155">
    <property type="entry name" value="DISEASE RESISTANCE PROTEIN RP"/>
    <property type="match status" value="1"/>
</dbReference>
<evidence type="ECO:0000259" key="6">
    <source>
        <dbReference type="Pfam" id="PF23559"/>
    </source>
</evidence>
<comment type="caution">
    <text evidence="8">The sequence shown here is derived from an EMBL/GenBank/DDBJ whole genome shotgun (WGS) entry which is preliminary data.</text>
</comment>
<dbReference type="InterPro" id="IPR042197">
    <property type="entry name" value="Apaf_helical"/>
</dbReference>
<sequence length="948" mass="108717">MAEVALGILKDKLVPLLAAEARLLAGVHTEVGEITKQLEDNLDLLKDADKKVEGEGGNSAVKKWVQELRDVALQMEDLVTEYTHHVDEQPPGCHEAGFQECLGEIASFLVFWCSKLKQRHDIGWQMRDIKVTFNVLLQRGKNEGFIKFVQDGPSNIAPLHADPSNDVRNRFHSYLEDELVAFQSFRVKLVDLLEKPSKFKIIPVVGSGGSGKSTLAQQVYDHVKEMFDCHAWVDVRTPYGVVEILRTVITELYKSNEESVPGAIQTMNQKNLICTLKEFLKGKKYLVIFDDVWEKDLLNLSKIRPSFIEDHVDGRIMITTRHMKVADYWKKFFTLVQLYKVEKLPANEARELFYKKAFRPDGSCPEELENISGEIIERFRGVPLALVIIAGILSAKDKNIEEWQGFQKSLGSELEKDVDLQHVMQIISLGYDELPYYLKPCLLYFGMFPRSQSIRSGRLIKQWIAQGFVKTEQSKTVEKVAQEYMDELIGRSLVKATSVDVTGKAKKCRVHELLHETILKKMEEINFCQLIRGSTSDQSGLRGITRRLSIMSNWLIDKYQLKKFPNIHSVIVFHEDKTIGSVVLEFPRNFKFLKVLDLEDAPNLDKLPDDIGELFDLRYLSVRRTKVKILPRSIEKLKYLETLDLRESFVYEIPADIVNKLCKLKYLYAEPNPELKKECFPGGLCGIEVQGKIDGLKELQKLFFVRADTGADPLFDDLSGFTKLQSLGIIGLRYKDGRRLFGCTEKMTELKSLTVESTSENELIDLGHMSSPPTKLTRLNLSGRLKNLPEWFSQLQKLVKIRLNYSQLEVDPLDVLQTMSHLSELSIRYNAYIGEQLRFRKGVFPKLNRLYLIDLKKLRSLIVEKTAIAELEELHIGQCPQMSEVPTGLEHLQKLKTLVFDSVKDASFIYFQDFESVSRVPLVKFSYVDDGKKEWINLRNLREFQGKS</sequence>
<dbReference type="Pfam" id="PF23559">
    <property type="entry name" value="WHD_DRP"/>
    <property type="match status" value="1"/>
</dbReference>
<dbReference type="InterPro" id="IPR027417">
    <property type="entry name" value="P-loop_NTPase"/>
</dbReference>
<evidence type="ECO:0000256" key="1">
    <source>
        <dbReference type="ARBA" id="ARBA00022737"/>
    </source>
</evidence>
<evidence type="ECO:0000313" key="9">
    <source>
        <dbReference type="Proteomes" id="UP001187192"/>
    </source>
</evidence>
<evidence type="ECO:0000256" key="2">
    <source>
        <dbReference type="ARBA" id="ARBA00022741"/>
    </source>
</evidence>
<dbReference type="EMBL" id="BTGU01000812">
    <property type="protein sequence ID" value="GMN69293.1"/>
    <property type="molecule type" value="Genomic_DNA"/>
</dbReference>
<name>A0AA88E7T5_FICCA</name>
<dbReference type="AlphaFoldDB" id="A0AA88E7T5"/>
<organism evidence="8 9">
    <name type="scientific">Ficus carica</name>
    <name type="common">Common fig</name>
    <dbReference type="NCBI Taxonomy" id="3494"/>
    <lineage>
        <taxon>Eukaryota</taxon>
        <taxon>Viridiplantae</taxon>
        <taxon>Streptophyta</taxon>
        <taxon>Embryophyta</taxon>
        <taxon>Tracheophyta</taxon>
        <taxon>Spermatophyta</taxon>
        <taxon>Magnoliopsida</taxon>
        <taxon>eudicotyledons</taxon>
        <taxon>Gunneridae</taxon>
        <taxon>Pentapetalae</taxon>
        <taxon>rosids</taxon>
        <taxon>fabids</taxon>
        <taxon>Rosales</taxon>
        <taxon>Moraceae</taxon>
        <taxon>Ficeae</taxon>
        <taxon>Ficus</taxon>
    </lineage>
</organism>
<dbReference type="Gene3D" id="3.40.50.300">
    <property type="entry name" value="P-loop containing nucleotide triphosphate hydrolases"/>
    <property type="match status" value="1"/>
</dbReference>
<feature type="domain" description="NB-ARC" evidence="4">
    <location>
        <begin position="189"/>
        <end position="359"/>
    </location>
</feature>
<dbReference type="SUPFAM" id="SSF52540">
    <property type="entry name" value="P-loop containing nucleoside triphosphate hydrolases"/>
    <property type="match status" value="1"/>
</dbReference>
<dbReference type="Pfam" id="PF00931">
    <property type="entry name" value="NB-ARC"/>
    <property type="match status" value="1"/>
</dbReference>
<gene>
    <name evidence="8" type="ORF">TIFTF001_038341</name>
</gene>
<evidence type="ECO:0000259" key="7">
    <source>
        <dbReference type="Pfam" id="PF23598"/>
    </source>
</evidence>
<feature type="domain" description="Disease resistance protein winged helix" evidence="6">
    <location>
        <begin position="447"/>
        <end position="516"/>
    </location>
</feature>
<dbReference type="PRINTS" id="PR00364">
    <property type="entry name" value="DISEASERSIST"/>
</dbReference>
<keyword evidence="9" id="KW-1185">Reference proteome</keyword>
<keyword evidence="1" id="KW-0677">Repeat</keyword>
<keyword evidence="3" id="KW-0611">Plant defense</keyword>
<dbReference type="InterPro" id="IPR032675">
    <property type="entry name" value="LRR_dom_sf"/>
</dbReference>
<evidence type="ECO:0000259" key="4">
    <source>
        <dbReference type="Pfam" id="PF00931"/>
    </source>
</evidence>
<dbReference type="InterPro" id="IPR036388">
    <property type="entry name" value="WH-like_DNA-bd_sf"/>
</dbReference>
<dbReference type="Pfam" id="PF18052">
    <property type="entry name" value="Rx_N"/>
    <property type="match status" value="1"/>
</dbReference>
<accession>A0AA88E7T5</accession>
<feature type="domain" description="Disease resistance R13L4/SHOC-2-like LRR" evidence="7">
    <location>
        <begin position="569"/>
        <end position="900"/>
    </location>
</feature>
<dbReference type="GO" id="GO:0043531">
    <property type="term" value="F:ADP binding"/>
    <property type="evidence" value="ECO:0007669"/>
    <property type="project" value="InterPro"/>
</dbReference>
<evidence type="ECO:0000259" key="5">
    <source>
        <dbReference type="Pfam" id="PF18052"/>
    </source>
</evidence>
<reference evidence="8" key="1">
    <citation type="submission" date="2023-07" db="EMBL/GenBank/DDBJ databases">
        <title>draft genome sequence of fig (Ficus carica).</title>
        <authorList>
            <person name="Takahashi T."/>
            <person name="Nishimura K."/>
        </authorList>
    </citation>
    <scope>NUCLEOTIDE SEQUENCE</scope>
</reference>
<evidence type="ECO:0000256" key="3">
    <source>
        <dbReference type="ARBA" id="ARBA00022821"/>
    </source>
</evidence>
<proteinExistence type="predicted"/>
<dbReference type="PANTHER" id="PTHR23155:SF1052">
    <property type="entry name" value="DISEASE RESISTANCE PROTEIN RPM1"/>
    <property type="match status" value="1"/>
</dbReference>
<dbReference type="InterPro" id="IPR058922">
    <property type="entry name" value="WHD_DRP"/>
</dbReference>
<keyword evidence="2" id="KW-0547">Nucleotide-binding</keyword>
<evidence type="ECO:0000313" key="8">
    <source>
        <dbReference type="EMBL" id="GMN69293.1"/>
    </source>
</evidence>
<protein>
    <submittedName>
        <fullName evidence="8">Uncharacterized protein</fullName>
    </submittedName>
</protein>